<evidence type="ECO:0000313" key="2">
    <source>
        <dbReference type="EMBL" id="PTB74456.1"/>
    </source>
</evidence>
<reference evidence="2 3" key="1">
    <citation type="submission" date="2016-07" db="EMBL/GenBank/DDBJ databases">
        <title>Multiple horizontal gene transfer events from other fungi enriched the ability of initially mycotrophic Trichoderma (Ascomycota) to feed on dead plant biomass.</title>
        <authorList>
            <consortium name="DOE Joint Genome Institute"/>
            <person name="Aerts A."/>
            <person name="Atanasova L."/>
            <person name="Chenthamara K."/>
            <person name="Zhang J."/>
            <person name="Grujic M."/>
            <person name="Henrissat B."/>
            <person name="Kuo A."/>
            <person name="Salamov A."/>
            <person name="Lipzen A."/>
            <person name="Labutti K."/>
            <person name="Barry K."/>
            <person name="Miao Y."/>
            <person name="Rahimi M.J."/>
            <person name="Shen Q."/>
            <person name="Grigoriev I.V."/>
            <person name="Kubicek C.P."/>
            <person name="Druzhinina I.S."/>
        </authorList>
    </citation>
    <scope>NUCLEOTIDE SEQUENCE [LARGE SCALE GENOMIC DNA]</scope>
    <source>
        <strain evidence="2 3">ATCC 18648</strain>
    </source>
</reference>
<dbReference type="AlphaFoldDB" id="A0A2T4BYZ1"/>
<dbReference type="OrthoDB" id="5383784at2759"/>
<gene>
    <name evidence="2" type="ORF">M440DRAFT_1381362</name>
</gene>
<organism evidence="2 3">
    <name type="scientific">Trichoderma longibrachiatum ATCC 18648</name>
    <dbReference type="NCBI Taxonomy" id="983965"/>
    <lineage>
        <taxon>Eukaryota</taxon>
        <taxon>Fungi</taxon>
        <taxon>Dikarya</taxon>
        <taxon>Ascomycota</taxon>
        <taxon>Pezizomycotina</taxon>
        <taxon>Sordariomycetes</taxon>
        <taxon>Hypocreomycetidae</taxon>
        <taxon>Hypocreales</taxon>
        <taxon>Hypocreaceae</taxon>
        <taxon>Trichoderma</taxon>
    </lineage>
</organism>
<keyword evidence="3" id="KW-1185">Reference proteome</keyword>
<accession>A0A2T4BYZ1</accession>
<protein>
    <submittedName>
        <fullName evidence="2">Uncharacterized protein</fullName>
    </submittedName>
</protein>
<feature type="region of interest" description="Disordered" evidence="1">
    <location>
        <begin position="1"/>
        <end position="45"/>
    </location>
</feature>
<feature type="region of interest" description="Disordered" evidence="1">
    <location>
        <begin position="300"/>
        <end position="328"/>
    </location>
</feature>
<dbReference type="STRING" id="983965.A0A2T4BYZ1"/>
<sequence>MGMQGPLVAQALGRSPYDDVVQGEGEEDPRMPRQQYDHGGRPINPDTVRINRDIIRSHNQVMFIIGIAEPENPGPEVESQRQHGAYEEAIGLKLASSAKRCVEAVGIFGVNGLRERILIYKRYSQIPFWDLYQQARRDFSVSRDILPGAPANLLSNYIEFSIARLWLGEQEKLTARRCIHEVWSYIRIHLELHIALQRLGLIPSSQWLPSPSYFIPFTEESPIVAPPPPESFGLSSILQWVGGLLISNAPFIVFVVTQRMVRDWKPHIWAETFKRLPSTVFRGKTIPQAPPSMPQSFMNESPSEIHSNEGGSPVAPVDSQMSSDTGGVEVARRPSIFSARGDDFDSDEEDNDVIRATLISFDVEATESTDAPQGLWSAELRPSVANTDPRGSTASQPIYLDTLLTQIPALLASHMLANSMTRLLMTPYDATALRLVARAFCVRHGLPLDDILETNLLSGFTWTTAMNYLGTEFFHLLFTTEVWAVFTGLSQYYHFTEEEWAAGAAKIQSSAP</sequence>
<feature type="compositionally biased region" description="Basic and acidic residues" evidence="1">
    <location>
        <begin position="28"/>
        <end position="40"/>
    </location>
</feature>
<dbReference type="Proteomes" id="UP000240760">
    <property type="component" value="Unassembled WGS sequence"/>
</dbReference>
<dbReference type="EMBL" id="KZ679136">
    <property type="protein sequence ID" value="PTB74456.1"/>
    <property type="molecule type" value="Genomic_DNA"/>
</dbReference>
<proteinExistence type="predicted"/>
<evidence type="ECO:0000256" key="1">
    <source>
        <dbReference type="SAM" id="MobiDB-lite"/>
    </source>
</evidence>
<evidence type="ECO:0000313" key="3">
    <source>
        <dbReference type="Proteomes" id="UP000240760"/>
    </source>
</evidence>
<name>A0A2T4BYZ1_TRILO</name>